<feature type="transmembrane region" description="Helical" evidence="1">
    <location>
        <begin position="130"/>
        <end position="147"/>
    </location>
</feature>
<evidence type="ECO:0000313" key="3">
    <source>
        <dbReference type="Proteomes" id="UP001501521"/>
    </source>
</evidence>
<sequence length="154" mass="16939">MVVGGLVLAMIVAMFFIPSTETRAWVFTVMFGVLTLGLALLAVDDLRRRHDKVAFKPQTKLGWWAIWLSITGIAAMVLSAAYVAILRVGEVGATGLFLPMFVFTATGFLLMVAAGVLSLIAWFRSDERSWVVLLPLLPALFAVYFVIGEFTFPH</sequence>
<keyword evidence="3" id="KW-1185">Reference proteome</keyword>
<comment type="caution">
    <text evidence="2">The sequence shown here is derived from an EMBL/GenBank/DDBJ whole genome shotgun (WGS) entry which is preliminary data.</text>
</comment>
<evidence type="ECO:0000256" key="1">
    <source>
        <dbReference type="SAM" id="Phobius"/>
    </source>
</evidence>
<feature type="transmembrane region" description="Helical" evidence="1">
    <location>
        <begin position="24"/>
        <end position="43"/>
    </location>
</feature>
<keyword evidence="1" id="KW-0812">Transmembrane</keyword>
<feature type="transmembrane region" description="Helical" evidence="1">
    <location>
        <begin position="64"/>
        <end position="85"/>
    </location>
</feature>
<organism evidence="2 3">
    <name type="scientific">Tessaracoccus lubricantis</name>
    <dbReference type="NCBI Taxonomy" id="545543"/>
    <lineage>
        <taxon>Bacteria</taxon>
        <taxon>Bacillati</taxon>
        <taxon>Actinomycetota</taxon>
        <taxon>Actinomycetes</taxon>
        <taxon>Propionibacteriales</taxon>
        <taxon>Propionibacteriaceae</taxon>
        <taxon>Tessaracoccus</taxon>
    </lineage>
</organism>
<gene>
    <name evidence="2" type="ORF">GCM10025789_10530</name>
</gene>
<evidence type="ECO:0008006" key="4">
    <source>
        <dbReference type="Google" id="ProtNLM"/>
    </source>
</evidence>
<accession>A0ABP9F712</accession>
<name>A0ABP9F712_9ACTN</name>
<dbReference type="EMBL" id="BAABLV010000017">
    <property type="protein sequence ID" value="GAA4894999.1"/>
    <property type="molecule type" value="Genomic_DNA"/>
</dbReference>
<evidence type="ECO:0000313" key="2">
    <source>
        <dbReference type="EMBL" id="GAA4894999.1"/>
    </source>
</evidence>
<protein>
    <recommendedName>
        <fullName evidence="4">Tripartite tricarboxylate transporter TctB family protein</fullName>
    </recommendedName>
</protein>
<proteinExistence type="predicted"/>
<dbReference type="Proteomes" id="UP001501521">
    <property type="component" value="Unassembled WGS sequence"/>
</dbReference>
<keyword evidence="1" id="KW-1133">Transmembrane helix</keyword>
<keyword evidence="1" id="KW-0472">Membrane</keyword>
<feature type="transmembrane region" description="Helical" evidence="1">
    <location>
        <begin position="97"/>
        <end position="123"/>
    </location>
</feature>
<reference evidence="3" key="1">
    <citation type="journal article" date="2019" name="Int. J. Syst. Evol. Microbiol.">
        <title>The Global Catalogue of Microorganisms (GCM) 10K type strain sequencing project: providing services to taxonomists for standard genome sequencing and annotation.</title>
        <authorList>
            <consortium name="The Broad Institute Genomics Platform"/>
            <consortium name="The Broad Institute Genome Sequencing Center for Infectious Disease"/>
            <person name="Wu L."/>
            <person name="Ma J."/>
        </authorList>
    </citation>
    <scope>NUCLEOTIDE SEQUENCE [LARGE SCALE GENOMIC DNA]</scope>
    <source>
        <strain evidence="3">JCM 19125</strain>
    </source>
</reference>